<name>G2ZS88_9RALS</name>
<protein>
    <recommendedName>
        <fullName evidence="1">EAL domain-containing protein</fullName>
    </recommendedName>
</protein>
<dbReference type="InterPro" id="IPR035919">
    <property type="entry name" value="EAL_sf"/>
</dbReference>
<dbReference type="AlphaFoldDB" id="G2ZS88"/>
<sequence length="52" mass="5548">MEDADQVEFLAKAGCQEIQGYYIGKPVTAEGFDRLLRAHPAVVDAGVRAALG</sequence>
<feature type="domain" description="EAL" evidence="1">
    <location>
        <begin position="1"/>
        <end position="40"/>
    </location>
</feature>
<dbReference type="SUPFAM" id="SSF141868">
    <property type="entry name" value="EAL domain-like"/>
    <property type="match status" value="1"/>
</dbReference>
<dbReference type="PROSITE" id="PS50883">
    <property type="entry name" value="EAL"/>
    <property type="match status" value="1"/>
</dbReference>
<dbReference type="Gene3D" id="3.20.20.450">
    <property type="entry name" value="EAL domain"/>
    <property type="match status" value="1"/>
</dbReference>
<gene>
    <name evidence="2" type="ORF">BDB_160106</name>
</gene>
<proteinExistence type="predicted"/>
<dbReference type="EMBL" id="FR854072">
    <property type="protein sequence ID" value="CCA81868.1"/>
    <property type="molecule type" value="Genomic_DNA"/>
</dbReference>
<reference evidence="2" key="1">
    <citation type="journal article" date="2011" name="PLoS ONE">
        <title>Ralstonia syzygii, the Blood Disease Bacterium and some Asian R. solanacearum strains form a single genomic species despite divergent lifestyles.</title>
        <authorList>
            <person name="Remenant B."/>
            <person name="de Cambiaire J.C."/>
            <person name="Cellier G."/>
            <person name="Jacobs J.M."/>
            <person name="Mangenot S."/>
            <person name="Barbe V."/>
            <person name="Lajus A."/>
            <person name="Vallenet D."/>
            <person name="Medigue C."/>
            <person name="Fegan M."/>
            <person name="Allen C."/>
            <person name="Prior P."/>
        </authorList>
    </citation>
    <scope>NUCLEOTIDE SEQUENCE</scope>
    <source>
        <strain evidence="2">R229</strain>
    </source>
</reference>
<evidence type="ECO:0000313" key="2">
    <source>
        <dbReference type="EMBL" id="CCA81868.1"/>
    </source>
</evidence>
<reference evidence="2" key="2">
    <citation type="submission" date="2011-04" db="EMBL/GenBank/DDBJ databases">
        <authorList>
            <person name="Genoscope - CEA"/>
        </authorList>
    </citation>
    <scope>NUCLEOTIDE SEQUENCE</scope>
    <source>
        <strain evidence="2">R229</strain>
    </source>
</reference>
<evidence type="ECO:0000259" key="1">
    <source>
        <dbReference type="PROSITE" id="PS50883"/>
    </source>
</evidence>
<organism evidence="2">
    <name type="scientific">blood disease bacterium R229</name>
    <dbReference type="NCBI Taxonomy" id="741978"/>
    <lineage>
        <taxon>Bacteria</taxon>
        <taxon>Pseudomonadati</taxon>
        <taxon>Pseudomonadota</taxon>
        <taxon>Betaproteobacteria</taxon>
        <taxon>Burkholderiales</taxon>
        <taxon>Burkholderiaceae</taxon>
        <taxon>Ralstonia</taxon>
        <taxon>Ralstonia solanacearum species complex</taxon>
    </lineage>
</organism>
<dbReference type="InterPro" id="IPR001633">
    <property type="entry name" value="EAL_dom"/>
</dbReference>
<accession>G2ZS88</accession>